<reference evidence="8" key="1">
    <citation type="journal article" date="2020" name="Nat. Ecol. Evol.">
        <title>Deeply conserved synteny resolves early events in vertebrate evolution.</title>
        <authorList>
            <person name="Simakov O."/>
            <person name="Marletaz F."/>
            <person name="Yue J.X."/>
            <person name="O'Connell B."/>
            <person name="Jenkins J."/>
            <person name="Brandt A."/>
            <person name="Calef R."/>
            <person name="Tung C.H."/>
            <person name="Huang T.K."/>
            <person name="Schmutz J."/>
            <person name="Satoh N."/>
            <person name="Yu J.K."/>
            <person name="Putnam N.H."/>
            <person name="Green R.E."/>
            <person name="Rokhsar D.S."/>
        </authorList>
    </citation>
    <scope>NUCLEOTIDE SEQUENCE [LARGE SCALE GENOMIC DNA]</scope>
    <source>
        <strain evidence="8">S238N-H82</strain>
    </source>
</reference>
<keyword evidence="3" id="KW-1015">Disulfide bond</keyword>
<dbReference type="SMART" id="SM00159">
    <property type="entry name" value="PTX"/>
    <property type="match status" value="1"/>
</dbReference>
<evidence type="ECO:0000256" key="3">
    <source>
        <dbReference type="ARBA" id="ARBA00023157"/>
    </source>
</evidence>
<dbReference type="InterPro" id="IPR001759">
    <property type="entry name" value="PTX_dom"/>
</dbReference>
<gene>
    <name evidence="9 10" type="primary">LOC118416894</name>
</gene>
<comment type="cofactor">
    <cofactor evidence="6">
        <name>Ca(2+)</name>
        <dbReference type="ChEBI" id="CHEBI:29108"/>
    </cofactor>
    <text evidence="6">Binds 2 calcium ions per subunit.</text>
</comment>
<dbReference type="RefSeq" id="XP_035678071.1">
    <property type="nucleotide sequence ID" value="XM_035822178.1"/>
</dbReference>
<comment type="similarity">
    <text evidence="6">Belongs to the pentraxin family.</text>
</comment>
<evidence type="ECO:0000256" key="2">
    <source>
        <dbReference type="ARBA" id="ARBA00022837"/>
    </source>
</evidence>
<dbReference type="GeneID" id="118416894"/>
<keyword evidence="1 6" id="KW-0479">Metal-binding</keyword>
<keyword evidence="4" id="KW-0325">Glycoprotein</keyword>
<dbReference type="PROSITE" id="PS51828">
    <property type="entry name" value="PTX_2"/>
    <property type="match status" value="1"/>
</dbReference>
<evidence type="ECO:0000259" key="7">
    <source>
        <dbReference type="PROSITE" id="PS51828"/>
    </source>
</evidence>
<accession>A0A9J7L8R6</accession>
<dbReference type="SUPFAM" id="SSF49899">
    <property type="entry name" value="Concanavalin A-like lectins/glucanases"/>
    <property type="match status" value="1"/>
</dbReference>
<keyword evidence="8" id="KW-1185">Reference proteome</keyword>
<dbReference type="OMA" id="PLLDAHW"/>
<evidence type="ECO:0000256" key="5">
    <source>
        <dbReference type="PROSITE-ProRule" id="PRU01172"/>
    </source>
</evidence>
<comment type="subcellular location">
    <subcellularLocation>
        <location evidence="6">Secreted</location>
    </subcellularLocation>
</comment>
<evidence type="ECO:0000313" key="9">
    <source>
        <dbReference type="RefSeq" id="XP_035678070.1"/>
    </source>
</evidence>
<evidence type="ECO:0000313" key="8">
    <source>
        <dbReference type="Proteomes" id="UP000001554"/>
    </source>
</evidence>
<dbReference type="RefSeq" id="XP_035678070.1">
    <property type="nucleotide sequence ID" value="XM_035822177.1"/>
</dbReference>
<feature type="domain" description="Pentraxin (PTX)" evidence="7">
    <location>
        <begin position="1"/>
        <end position="167"/>
    </location>
</feature>
<dbReference type="Proteomes" id="UP000001554">
    <property type="component" value="Chromosome 5"/>
</dbReference>
<dbReference type="KEGG" id="bfo:118416894"/>
<evidence type="ECO:0000256" key="6">
    <source>
        <dbReference type="RuleBase" id="RU362112"/>
    </source>
</evidence>
<protein>
    <recommendedName>
        <fullName evidence="6">Pentraxin family member</fullName>
    </recommendedName>
</protein>
<proteinExistence type="inferred from homology"/>
<dbReference type="OrthoDB" id="8871962at2759"/>
<evidence type="ECO:0000313" key="10">
    <source>
        <dbReference type="RefSeq" id="XP_035678071.1"/>
    </source>
</evidence>
<sequence length="194" mass="20964">MRTDMSSTGQADVVSYAVQENYNELLIFTAGGSGFTLTAQGKIAALGALPVWDGKWHAVCATWRSTDGAWQVYTDGVLQASGSGLNVGGKVRSGGTWILAQDQDTVGGGFELYQTFSGELSQVNLWDRVLTAAEIGTDVCGQHGNAMDWETTDIEDFGLATSDEYHCGKYRTQLITFAKTFMFLVAVMQWLCCG</sequence>
<dbReference type="Gene3D" id="2.60.120.200">
    <property type="match status" value="1"/>
</dbReference>
<dbReference type="Pfam" id="PF00354">
    <property type="entry name" value="Pentaxin"/>
    <property type="match status" value="1"/>
</dbReference>
<evidence type="ECO:0000256" key="1">
    <source>
        <dbReference type="ARBA" id="ARBA00022723"/>
    </source>
</evidence>
<evidence type="ECO:0000256" key="4">
    <source>
        <dbReference type="ARBA" id="ARBA00023180"/>
    </source>
</evidence>
<name>A0A9J7L8R6_BRAFL</name>
<reference evidence="9 10" key="2">
    <citation type="submission" date="2025-04" db="UniProtKB">
        <authorList>
            <consortium name="RefSeq"/>
        </authorList>
    </citation>
    <scope>IDENTIFICATION</scope>
    <source>
        <strain evidence="9 10">S238N-H82</strain>
        <tissue evidence="9 10">Testes</tissue>
    </source>
</reference>
<dbReference type="InterPro" id="IPR051360">
    <property type="entry name" value="Neuronal_Pentraxin_Related"/>
</dbReference>
<organism evidence="8 10">
    <name type="scientific">Branchiostoma floridae</name>
    <name type="common">Florida lancelet</name>
    <name type="synonym">Amphioxus</name>
    <dbReference type="NCBI Taxonomy" id="7739"/>
    <lineage>
        <taxon>Eukaryota</taxon>
        <taxon>Metazoa</taxon>
        <taxon>Chordata</taxon>
        <taxon>Cephalochordata</taxon>
        <taxon>Leptocardii</taxon>
        <taxon>Amphioxiformes</taxon>
        <taxon>Branchiostomatidae</taxon>
        <taxon>Branchiostoma</taxon>
    </lineage>
</organism>
<dbReference type="GO" id="GO:0005576">
    <property type="term" value="C:extracellular region"/>
    <property type="evidence" value="ECO:0007669"/>
    <property type="project" value="UniProtKB-SubCell"/>
</dbReference>
<dbReference type="PRINTS" id="PR00895">
    <property type="entry name" value="PENTAXIN"/>
</dbReference>
<comment type="caution">
    <text evidence="5">Lacks conserved residue(s) required for the propagation of feature annotation.</text>
</comment>
<dbReference type="PANTHER" id="PTHR19277:SF161">
    <property type="entry name" value="LAMININ G DOMAIN-CONTAINING PROTEIN"/>
    <property type="match status" value="1"/>
</dbReference>
<comment type="subunit">
    <text evidence="6">Homopentamer. Pentaxin (or pentraxin) have a discoid arrangement of 5 non-covalently bound subunits.</text>
</comment>
<dbReference type="PANTHER" id="PTHR19277">
    <property type="entry name" value="PENTRAXIN"/>
    <property type="match status" value="1"/>
</dbReference>
<dbReference type="GO" id="GO:0046872">
    <property type="term" value="F:metal ion binding"/>
    <property type="evidence" value="ECO:0007669"/>
    <property type="project" value="UniProtKB-KW"/>
</dbReference>
<keyword evidence="2 6" id="KW-0106">Calcium</keyword>
<dbReference type="AlphaFoldDB" id="A0A9J7L8R6"/>
<dbReference type="InterPro" id="IPR013320">
    <property type="entry name" value="ConA-like_dom_sf"/>
</dbReference>